<dbReference type="InterPro" id="IPR011042">
    <property type="entry name" value="6-blade_b-propeller_TolB-like"/>
</dbReference>
<dbReference type="AlphaFoldDB" id="A0AAN0JY36"/>
<keyword evidence="4" id="KW-1185">Reference proteome</keyword>
<sequence length="108" mass="12205">YGSANGQLQFPFDIAFDSQGLVYVTDCWNHRIHKFSPDRKFVGQFGTEGSGPGQLSYPVVFTSDGVFVRKFGSEGSNIDQFDRPHMLAFNKDGLLYVCDINNRRLVVY</sequence>
<dbReference type="InterPro" id="IPR001258">
    <property type="entry name" value="NHL_repeat"/>
</dbReference>
<dbReference type="KEGG" id="aqu:109590554"/>
<dbReference type="Pfam" id="PF01436">
    <property type="entry name" value="NHL"/>
    <property type="match status" value="2"/>
</dbReference>
<keyword evidence="1" id="KW-0677">Repeat</keyword>
<evidence type="ECO:0000313" key="4">
    <source>
        <dbReference type="Proteomes" id="UP000007879"/>
    </source>
</evidence>
<name>A0AAN0JY36_AMPQE</name>
<accession>A0AAN0JY36</accession>
<dbReference type="SUPFAM" id="SSF101898">
    <property type="entry name" value="NHL repeat"/>
    <property type="match status" value="1"/>
</dbReference>
<dbReference type="Gene3D" id="2.120.10.30">
    <property type="entry name" value="TolB, C-terminal domain"/>
    <property type="match status" value="2"/>
</dbReference>
<organism evidence="3 4">
    <name type="scientific">Amphimedon queenslandica</name>
    <name type="common">Sponge</name>
    <dbReference type="NCBI Taxonomy" id="400682"/>
    <lineage>
        <taxon>Eukaryota</taxon>
        <taxon>Metazoa</taxon>
        <taxon>Porifera</taxon>
        <taxon>Demospongiae</taxon>
        <taxon>Heteroscleromorpha</taxon>
        <taxon>Haplosclerida</taxon>
        <taxon>Niphatidae</taxon>
        <taxon>Amphimedon</taxon>
    </lineage>
</organism>
<evidence type="ECO:0000256" key="1">
    <source>
        <dbReference type="ARBA" id="ARBA00022737"/>
    </source>
</evidence>
<dbReference type="GO" id="GO:0008270">
    <property type="term" value="F:zinc ion binding"/>
    <property type="evidence" value="ECO:0007669"/>
    <property type="project" value="UniProtKB-KW"/>
</dbReference>
<dbReference type="Proteomes" id="UP000007879">
    <property type="component" value="Unassembled WGS sequence"/>
</dbReference>
<dbReference type="InterPro" id="IPR050952">
    <property type="entry name" value="TRIM-NHL_E3_ligases"/>
</dbReference>
<dbReference type="GO" id="GO:0043161">
    <property type="term" value="P:proteasome-mediated ubiquitin-dependent protein catabolic process"/>
    <property type="evidence" value="ECO:0007669"/>
    <property type="project" value="TreeGrafter"/>
</dbReference>
<feature type="repeat" description="NHL" evidence="2">
    <location>
        <begin position="1"/>
        <end position="38"/>
    </location>
</feature>
<dbReference type="EnsemblMetazoa" id="XM_020006457.1">
    <property type="protein sequence ID" value="XP_019862016.1"/>
    <property type="gene ID" value="LOC109590554"/>
</dbReference>
<dbReference type="PANTHER" id="PTHR24104:SF25">
    <property type="entry name" value="PROTEIN LIN-41"/>
    <property type="match status" value="1"/>
</dbReference>
<evidence type="ECO:0000256" key="2">
    <source>
        <dbReference type="PROSITE-ProRule" id="PRU00504"/>
    </source>
</evidence>
<reference evidence="3" key="2">
    <citation type="submission" date="2024-06" db="UniProtKB">
        <authorList>
            <consortium name="EnsemblMetazoa"/>
        </authorList>
    </citation>
    <scope>IDENTIFICATION</scope>
</reference>
<dbReference type="GO" id="GO:0061630">
    <property type="term" value="F:ubiquitin protein ligase activity"/>
    <property type="evidence" value="ECO:0007669"/>
    <property type="project" value="TreeGrafter"/>
</dbReference>
<dbReference type="RefSeq" id="XP_019862016.1">
    <property type="nucleotide sequence ID" value="XM_020006457.1"/>
</dbReference>
<dbReference type="PANTHER" id="PTHR24104">
    <property type="entry name" value="E3 UBIQUITIN-PROTEIN LIGASE NHLRC1-RELATED"/>
    <property type="match status" value="1"/>
</dbReference>
<reference evidence="4" key="1">
    <citation type="journal article" date="2010" name="Nature">
        <title>The Amphimedon queenslandica genome and the evolution of animal complexity.</title>
        <authorList>
            <person name="Srivastava M."/>
            <person name="Simakov O."/>
            <person name="Chapman J."/>
            <person name="Fahey B."/>
            <person name="Gauthier M.E."/>
            <person name="Mitros T."/>
            <person name="Richards G.S."/>
            <person name="Conaco C."/>
            <person name="Dacre M."/>
            <person name="Hellsten U."/>
            <person name="Larroux C."/>
            <person name="Putnam N.H."/>
            <person name="Stanke M."/>
            <person name="Adamska M."/>
            <person name="Darling A."/>
            <person name="Degnan S.M."/>
            <person name="Oakley T.H."/>
            <person name="Plachetzki D.C."/>
            <person name="Zhai Y."/>
            <person name="Adamski M."/>
            <person name="Calcino A."/>
            <person name="Cummins S.F."/>
            <person name="Goodstein D.M."/>
            <person name="Harris C."/>
            <person name="Jackson D.J."/>
            <person name="Leys S.P."/>
            <person name="Shu S."/>
            <person name="Woodcroft B.J."/>
            <person name="Vervoort M."/>
            <person name="Kosik K.S."/>
            <person name="Manning G."/>
            <person name="Degnan B.M."/>
            <person name="Rokhsar D.S."/>
        </authorList>
    </citation>
    <scope>NUCLEOTIDE SEQUENCE [LARGE SCALE GENOMIC DNA]</scope>
</reference>
<protein>
    <recommendedName>
        <fullName evidence="5">SMP-30/Gluconolactonase/LRE-like region domain-containing protein</fullName>
    </recommendedName>
</protein>
<dbReference type="GO" id="GO:0000209">
    <property type="term" value="P:protein polyubiquitination"/>
    <property type="evidence" value="ECO:0007669"/>
    <property type="project" value="TreeGrafter"/>
</dbReference>
<proteinExistence type="predicted"/>
<dbReference type="PROSITE" id="PS51125">
    <property type="entry name" value="NHL"/>
    <property type="match status" value="2"/>
</dbReference>
<evidence type="ECO:0008006" key="5">
    <source>
        <dbReference type="Google" id="ProtNLM"/>
    </source>
</evidence>
<feature type="repeat" description="NHL" evidence="2">
    <location>
        <begin position="68"/>
        <end position="108"/>
    </location>
</feature>
<dbReference type="GeneID" id="109590554"/>
<evidence type="ECO:0000313" key="3">
    <source>
        <dbReference type="EnsemblMetazoa" id="XP_019862016.1"/>
    </source>
</evidence>